<dbReference type="InterPro" id="IPR043129">
    <property type="entry name" value="ATPase_NBD"/>
</dbReference>
<gene>
    <name evidence="6" type="primary">xylB</name>
    <name evidence="9" type="ORF">MESINF_0113</name>
</gene>
<dbReference type="InterPro" id="IPR018484">
    <property type="entry name" value="FGGY_N"/>
</dbReference>
<dbReference type="InterPro" id="IPR050406">
    <property type="entry name" value="FGGY_Carb_Kinase"/>
</dbReference>
<comment type="similarity">
    <text evidence="1 6">Belongs to the FGGY kinase family.</text>
</comment>
<evidence type="ECO:0000259" key="8">
    <source>
        <dbReference type="Pfam" id="PF02782"/>
    </source>
</evidence>
<keyword evidence="4 6" id="KW-0418">Kinase</keyword>
<dbReference type="Pfam" id="PF02782">
    <property type="entry name" value="FGGY_C"/>
    <property type="match status" value="1"/>
</dbReference>
<dbReference type="EMBL" id="LS974202">
    <property type="protein sequence ID" value="SSC11562.1"/>
    <property type="molecule type" value="Genomic_DNA"/>
</dbReference>
<dbReference type="AlphaFoldDB" id="A0A7Z7PMX1"/>
<dbReference type="GO" id="GO:0004856">
    <property type="term" value="F:D-xylulokinase activity"/>
    <property type="evidence" value="ECO:0007669"/>
    <property type="project" value="UniProtKB-EC"/>
</dbReference>
<evidence type="ECO:0000313" key="10">
    <source>
        <dbReference type="Proteomes" id="UP000250796"/>
    </source>
</evidence>
<evidence type="ECO:0000256" key="4">
    <source>
        <dbReference type="ARBA" id="ARBA00022777"/>
    </source>
</evidence>
<dbReference type="PANTHER" id="PTHR43095:SF5">
    <property type="entry name" value="XYLULOSE KINASE"/>
    <property type="match status" value="1"/>
</dbReference>
<dbReference type="Pfam" id="PF00370">
    <property type="entry name" value="FGGY_N"/>
    <property type="match status" value="1"/>
</dbReference>
<evidence type="ECO:0000313" key="9">
    <source>
        <dbReference type="EMBL" id="SSC11562.1"/>
    </source>
</evidence>
<comment type="catalytic activity">
    <reaction evidence="6">
        <text>D-xylulose + ATP = D-xylulose 5-phosphate + ADP + H(+)</text>
        <dbReference type="Rhea" id="RHEA:10964"/>
        <dbReference type="ChEBI" id="CHEBI:15378"/>
        <dbReference type="ChEBI" id="CHEBI:17140"/>
        <dbReference type="ChEBI" id="CHEBI:30616"/>
        <dbReference type="ChEBI" id="CHEBI:57737"/>
        <dbReference type="ChEBI" id="CHEBI:456216"/>
        <dbReference type="EC" id="2.7.1.17"/>
    </reaction>
</comment>
<evidence type="ECO:0000256" key="6">
    <source>
        <dbReference type="RuleBase" id="RU364073"/>
    </source>
</evidence>
<dbReference type="GO" id="GO:0042732">
    <property type="term" value="P:D-xylose metabolic process"/>
    <property type="evidence" value="ECO:0007669"/>
    <property type="project" value="UniProtKB-KW"/>
</dbReference>
<evidence type="ECO:0000256" key="2">
    <source>
        <dbReference type="ARBA" id="ARBA00022679"/>
    </source>
</evidence>
<organism evidence="9 10">
    <name type="scientific">Mesotoga infera</name>
    <dbReference type="NCBI Taxonomy" id="1236046"/>
    <lineage>
        <taxon>Bacteria</taxon>
        <taxon>Thermotogati</taxon>
        <taxon>Thermotogota</taxon>
        <taxon>Thermotogae</taxon>
        <taxon>Kosmotogales</taxon>
        <taxon>Kosmotogaceae</taxon>
        <taxon>Mesotoga</taxon>
    </lineage>
</organism>
<reference evidence="9 10" key="1">
    <citation type="submission" date="2017-01" db="EMBL/GenBank/DDBJ databases">
        <authorList>
            <person name="Erauso G."/>
        </authorList>
    </citation>
    <scope>NUCLEOTIDE SEQUENCE [LARGE SCALE GENOMIC DNA]</scope>
    <source>
        <strain evidence="9">MESINF1</strain>
    </source>
</reference>
<feature type="domain" description="Carbohydrate kinase FGGY C-terminal" evidence="8">
    <location>
        <begin position="250"/>
        <end position="436"/>
    </location>
</feature>
<dbReference type="InterPro" id="IPR000577">
    <property type="entry name" value="Carb_kinase_FGGY"/>
</dbReference>
<dbReference type="RefSeq" id="WP_169698020.1">
    <property type="nucleotide sequence ID" value="NZ_LS974202.1"/>
</dbReference>
<dbReference type="Gene3D" id="3.30.420.40">
    <property type="match status" value="2"/>
</dbReference>
<dbReference type="SUPFAM" id="SSF53067">
    <property type="entry name" value="Actin-like ATPase domain"/>
    <property type="match status" value="2"/>
</dbReference>
<protein>
    <recommendedName>
        <fullName evidence="6">Xylulose kinase</fullName>
        <shortName evidence="6">Xylulokinase</shortName>
        <ecNumber evidence="6">2.7.1.17</ecNumber>
    </recommendedName>
</protein>
<dbReference type="CDD" id="cd07808">
    <property type="entry name" value="ASKHA_NBD_FGGY_EcXK-like"/>
    <property type="match status" value="1"/>
</dbReference>
<dbReference type="GO" id="GO:0005524">
    <property type="term" value="F:ATP binding"/>
    <property type="evidence" value="ECO:0007669"/>
    <property type="project" value="UniProtKB-KW"/>
</dbReference>
<keyword evidence="6" id="KW-0859">Xylose metabolism</keyword>
<evidence type="ECO:0000256" key="3">
    <source>
        <dbReference type="ARBA" id="ARBA00022741"/>
    </source>
</evidence>
<name>A0A7Z7PMX1_9BACT</name>
<dbReference type="InterPro" id="IPR006000">
    <property type="entry name" value="Xylulokinase"/>
</dbReference>
<keyword evidence="3 6" id="KW-0547">Nucleotide-binding</keyword>
<evidence type="ECO:0000256" key="1">
    <source>
        <dbReference type="ARBA" id="ARBA00009156"/>
    </source>
</evidence>
<accession>A0A7Z7PMX1</accession>
<dbReference type="InterPro" id="IPR018485">
    <property type="entry name" value="FGGY_C"/>
</dbReference>
<dbReference type="NCBIfam" id="TIGR01312">
    <property type="entry name" value="XylB"/>
    <property type="match status" value="1"/>
</dbReference>
<dbReference type="KEGG" id="minf:MESINF_0113"/>
<dbReference type="GO" id="GO:0005997">
    <property type="term" value="P:xylulose metabolic process"/>
    <property type="evidence" value="ECO:0007669"/>
    <property type="project" value="InterPro"/>
</dbReference>
<keyword evidence="5 6" id="KW-0067">ATP-binding</keyword>
<keyword evidence="6" id="KW-0119">Carbohydrate metabolism</keyword>
<proteinExistence type="inferred from homology"/>
<sequence>MEIFIGIDIGTTSVKAIAVDGKGKIEKSLSRSLPLHTPKPGWAQQNPQDWWEAVVDILSEFLKSGHRIAAISVSGQMHSLVALNDRDEPVYPSILWCDQRTEKQCRELTDKLGGEKAVIESFGNPILTGFTLPKLLWLEENEPERFSTIVRWMLPKDYITYRLTGRSTIDYSDASGTSALTLEGEFSTRALELCNVDQSSNPELVNSGEIIGPVLEGTISGLKGVPVVAGGADNASAAFGCGVERPGDTMVSLGTSGTVVAVTKNAVPDTTGGIHLFRHVSGESFYHMAVILSATNSLNWFRERFASETSLGEIETIVSSSPAGSNGIVFLPYLNGERTPHRDPNARGTLFGFSSFHSRGDVFRSIYEGVAFALREGADLIQRLGTSIERVRIVGGGSRSDTWCQIVADNLGRDVWSPRVDEGAAYGSARLAAMAMGVESDSWIKLDRYFMPDNERKEVYDAIFDIYRKLYSSLKENFMVLGELQNRLVK</sequence>
<dbReference type="PIRSF" id="PIRSF000538">
    <property type="entry name" value="GlpK"/>
    <property type="match status" value="1"/>
</dbReference>
<evidence type="ECO:0000259" key="7">
    <source>
        <dbReference type="Pfam" id="PF00370"/>
    </source>
</evidence>
<dbReference type="EC" id="2.7.1.17" evidence="6"/>
<keyword evidence="2 6" id="KW-0808">Transferase</keyword>
<keyword evidence="10" id="KW-1185">Reference proteome</keyword>
<dbReference type="Proteomes" id="UP000250796">
    <property type="component" value="Chromosome MESINF"/>
</dbReference>
<dbReference type="PANTHER" id="PTHR43095">
    <property type="entry name" value="SUGAR KINASE"/>
    <property type="match status" value="1"/>
</dbReference>
<evidence type="ECO:0000256" key="5">
    <source>
        <dbReference type="ARBA" id="ARBA00022840"/>
    </source>
</evidence>
<feature type="domain" description="Carbohydrate kinase FGGY N-terminal" evidence="7">
    <location>
        <begin position="4"/>
        <end position="240"/>
    </location>
</feature>